<evidence type="ECO:0000256" key="5">
    <source>
        <dbReference type="ARBA" id="ARBA00022679"/>
    </source>
</evidence>
<evidence type="ECO:0000313" key="12">
    <source>
        <dbReference type="Proteomes" id="UP000317303"/>
    </source>
</evidence>
<keyword evidence="5 8" id="KW-0808">Transferase</keyword>
<dbReference type="FunFam" id="3.20.20.70:FF:000005">
    <property type="entry name" value="Phospho-2-dehydro-3-deoxyheptonate aldolase"/>
    <property type="match status" value="1"/>
</dbReference>
<dbReference type="Pfam" id="PF00793">
    <property type="entry name" value="DAHP_synth_1"/>
    <property type="match status" value="1"/>
</dbReference>
<evidence type="ECO:0000256" key="3">
    <source>
        <dbReference type="ARBA" id="ARBA00007985"/>
    </source>
</evidence>
<dbReference type="Proteomes" id="UP000317303">
    <property type="component" value="Unassembled WGS sequence"/>
</dbReference>
<keyword evidence="4 8" id="KW-0028">Amino-acid biosynthesis</keyword>
<comment type="similarity">
    <text evidence="3 8">Belongs to the class-I DAHP synthase family.</text>
</comment>
<dbReference type="GO" id="GO:0008652">
    <property type="term" value="P:amino acid biosynthetic process"/>
    <property type="evidence" value="ECO:0007669"/>
    <property type="project" value="UniProtKB-KW"/>
</dbReference>
<gene>
    <name evidence="11" type="ORF">JD82_00813</name>
</gene>
<dbReference type="NCBIfam" id="NF009395">
    <property type="entry name" value="PRK12755.1"/>
    <property type="match status" value="1"/>
</dbReference>
<dbReference type="RefSeq" id="WP_145600337.1">
    <property type="nucleotide sequence ID" value="NZ_VLJV01000001.1"/>
</dbReference>
<evidence type="ECO:0000256" key="9">
    <source>
        <dbReference type="SAM" id="MobiDB-lite"/>
    </source>
</evidence>
<evidence type="ECO:0000256" key="6">
    <source>
        <dbReference type="ARBA" id="ARBA00023141"/>
    </source>
</evidence>
<dbReference type="GO" id="GO:0003849">
    <property type="term" value="F:3-deoxy-7-phosphoheptulonate synthase activity"/>
    <property type="evidence" value="ECO:0007669"/>
    <property type="project" value="UniProtKB-EC"/>
</dbReference>
<evidence type="ECO:0000256" key="4">
    <source>
        <dbReference type="ARBA" id="ARBA00022605"/>
    </source>
</evidence>
<dbReference type="GO" id="GO:0009423">
    <property type="term" value="P:chorismate biosynthetic process"/>
    <property type="evidence" value="ECO:0007669"/>
    <property type="project" value="UniProtKB-UniPathway"/>
</dbReference>
<dbReference type="PIRSF" id="PIRSF001361">
    <property type="entry name" value="DAHP_synthase"/>
    <property type="match status" value="1"/>
</dbReference>
<comment type="caution">
    <text evidence="11">The sequence shown here is derived from an EMBL/GenBank/DDBJ whole genome shotgun (WGS) entry which is preliminary data.</text>
</comment>
<dbReference type="EMBL" id="VLJV01000001">
    <property type="protein sequence ID" value="TWH18991.1"/>
    <property type="molecule type" value="Genomic_DNA"/>
</dbReference>
<dbReference type="InterPro" id="IPR006219">
    <property type="entry name" value="DAHP_synth_1"/>
</dbReference>
<comment type="function">
    <text evidence="1 8">Stereospecific condensation of phosphoenolpyruvate (PEP) and D-erythrose-4-phosphate (E4P) giving rise to 3-deoxy-D-arabino-heptulosonate-7-phosphate (DAHP).</text>
</comment>
<evidence type="ECO:0000259" key="10">
    <source>
        <dbReference type="Pfam" id="PF00793"/>
    </source>
</evidence>
<dbReference type="EC" id="2.5.1.54" evidence="8"/>
<accession>A0A660CDJ3</accession>
<name>A0A660CDJ3_9PSEU</name>
<comment type="catalytic activity">
    <reaction evidence="7 8">
        <text>D-erythrose 4-phosphate + phosphoenolpyruvate + H2O = 7-phospho-2-dehydro-3-deoxy-D-arabino-heptonate + phosphate</text>
        <dbReference type="Rhea" id="RHEA:14717"/>
        <dbReference type="ChEBI" id="CHEBI:15377"/>
        <dbReference type="ChEBI" id="CHEBI:16897"/>
        <dbReference type="ChEBI" id="CHEBI:43474"/>
        <dbReference type="ChEBI" id="CHEBI:58394"/>
        <dbReference type="ChEBI" id="CHEBI:58702"/>
        <dbReference type="EC" id="2.5.1.54"/>
    </reaction>
</comment>
<keyword evidence="12" id="KW-1185">Reference proteome</keyword>
<keyword evidence="6 8" id="KW-0057">Aromatic amino acid biosynthesis</keyword>
<organism evidence="11 12">
    <name type="scientific">Prauserella rugosa</name>
    <dbReference type="NCBI Taxonomy" id="43354"/>
    <lineage>
        <taxon>Bacteria</taxon>
        <taxon>Bacillati</taxon>
        <taxon>Actinomycetota</taxon>
        <taxon>Actinomycetes</taxon>
        <taxon>Pseudonocardiales</taxon>
        <taxon>Pseudonocardiaceae</taxon>
        <taxon>Prauserella</taxon>
    </lineage>
</organism>
<dbReference type="PANTHER" id="PTHR21225">
    <property type="entry name" value="PHOSPHO-2-DEHYDRO-3-DEOXYHEPTONATE ALDOLASE DAHP SYNTHETASE"/>
    <property type="match status" value="1"/>
</dbReference>
<feature type="domain" description="DAHP synthetase I/KDSA" evidence="10">
    <location>
        <begin position="79"/>
        <end position="375"/>
    </location>
</feature>
<dbReference type="GO" id="GO:0009073">
    <property type="term" value="P:aromatic amino acid family biosynthetic process"/>
    <property type="evidence" value="ECO:0007669"/>
    <property type="project" value="UniProtKB-KW"/>
</dbReference>
<dbReference type="InterPro" id="IPR013785">
    <property type="entry name" value="Aldolase_TIM"/>
</dbReference>
<sequence>MATPSTSTADSSAPDSIASDPDDIAGGSHAEAVRVHPTDLDNRRITHVSPLMSPALLRDEHPVQAPVADTVRAGRDATVDILSGRDDRLLVLVGPCSVHDPGAALDYARRLAAHAETLRDDLHVVMRVYFEKPRTTLGWKGLINDPDLDGSFAVNKGLRMARQLLLDVSALGLPVGCEFLDPITPQYISDIVTWGSIGARTAASQVHRQLCSALSMPVGIKNSTEGDVQVAVDATRAAAAGHVFPGITTDGLSALFTTAGNPDCHVILRGGSSGPNHDPDTVADTLARLRKAELPERVVVDASHGNSGKDHVRQAGLVRELAGRIAAGEPGITGLMIESFLAEGRQDLTLGRSADLDYGRSITDACLDWDTTAELLDRLAAGVRARRG</sequence>
<evidence type="ECO:0000256" key="2">
    <source>
        <dbReference type="ARBA" id="ARBA00004688"/>
    </source>
</evidence>
<proteinExistence type="inferred from homology"/>
<evidence type="ECO:0000256" key="7">
    <source>
        <dbReference type="ARBA" id="ARBA00047508"/>
    </source>
</evidence>
<dbReference type="PANTHER" id="PTHR21225:SF12">
    <property type="entry name" value="PHOSPHO-2-DEHYDRO-3-DEOXYHEPTONATE ALDOLASE, TYROSINE-INHIBITED"/>
    <property type="match status" value="1"/>
</dbReference>
<feature type="region of interest" description="Disordered" evidence="9">
    <location>
        <begin position="1"/>
        <end position="27"/>
    </location>
</feature>
<dbReference type="AlphaFoldDB" id="A0A660CDJ3"/>
<dbReference type="Gene3D" id="3.20.20.70">
    <property type="entry name" value="Aldolase class I"/>
    <property type="match status" value="1"/>
</dbReference>
<feature type="compositionally biased region" description="Low complexity" evidence="9">
    <location>
        <begin position="1"/>
        <end position="19"/>
    </location>
</feature>
<dbReference type="UniPathway" id="UPA00053">
    <property type="reaction ID" value="UER00084"/>
</dbReference>
<evidence type="ECO:0000313" key="11">
    <source>
        <dbReference type="EMBL" id="TWH18991.1"/>
    </source>
</evidence>
<protein>
    <recommendedName>
        <fullName evidence="8">Phospho-2-dehydro-3-deoxyheptonate aldolase</fullName>
        <ecNumber evidence="8">2.5.1.54</ecNumber>
    </recommendedName>
</protein>
<dbReference type="InterPro" id="IPR006218">
    <property type="entry name" value="DAHP1/KDSA"/>
</dbReference>
<comment type="pathway">
    <text evidence="2 8">Metabolic intermediate biosynthesis; chorismate biosynthesis; chorismate from D-erythrose 4-phosphate and phosphoenolpyruvate: step 1/7.</text>
</comment>
<dbReference type="GO" id="GO:0005737">
    <property type="term" value="C:cytoplasm"/>
    <property type="evidence" value="ECO:0007669"/>
    <property type="project" value="TreeGrafter"/>
</dbReference>
<dbReference type="SUPFAM" id="SSF51569">
    <property type="entry name" value="Aldolase"/>
    <property type="match status" value="1"/>
</dbReference>
<reference evidence="11 12" key="1">
    <citation type="submission" date="2019-07" db="EMBL/GenBank/DDBJ databases">
        <title>R&amp;d 2014.</title>
        <authorList>
            <person name="Klenk H.-P."/>
        </authorList>
    </citation>
    <scope>NUCLEOTIDE SEQUENCE [LARGE SCALE GENOMIC DNA]</scope>
    <source>
        <strain evidence="11 12">DSM 43194</strain>
    </source>
</reference>
<evidence type="ECO:0000256" key="1">
    <source>
        <dbReference type="ARBA" id="ARBA00003726"/>
    </source>
</evidence>
<dbReference type="NCBIfam" id="TIGR00034">
    <property type="entry name" value="aroFGH"/>
    <property type="match status" value="1"/>
</dbReference>
<evidence type="ECO:0000256" key="8">
    <source>
        <dbReference type="PIRNR" id="PIRNR001361"/>
    </source>
</evidence>